<keyword evidence="2" id="KW-0560">Oxidoreductase</keyword>
<dbReference type="Gene3D" id="3.90.180.10">
    <property type="entry name" value="Medium-chain alcohol dehydrogenases, catalytic domain"/>
    <property type="match status" value="1"/>
</dbReference>
<dbReference type="InterPro" id="IPR013149">
    <property type="entry name" value="ADH-like_C"/>
</dbReference>
<dbReference type="EMBL" id="QPJK01000010">
    <property type="protein sequence ID" value="RCW66696.1"/>
    <property type="molecule type" value="Genomic_DNA"/>
</dbReference>
<dbReference type="SUPFAM" id="SSF51735">
    <property type="entry name" value="NAD(P)-binding Rossmann-fold domains"/>
    <property type="match status" value="1"/>
</dbReference>
<dbReference type="NCBIfam" id="TIGR02824">
    <property type="entry name" value="quinone_pig3"/>
    <property type="match status" value="1"/>
</dbReference>
<dbReference type="Pfam" id="PF08240">
    <property type="entry name" value="ADH_N"/>
    <property type="match status" value="1"/>
</dbReference>
<proteinExistence type="predicted"/>
<keyword evidence="5" id="KW-1185">Reference proteome</keyword>
<dbReference type="InterPro" id="IPR014189">
    <property type="entry name" value="Quinone_OxRdtase_PIG3"/>
</dbReference>
<protein>
    <submittedName>
        <fullName evidence="4">NADPH2:quinone reductase</fullName>
    </submittedName>
</protein>
<evidence type="ECO:0000313" key="5">
    <source>
        <dbReference type="Proteomes" id="UP000252884"/>
    </source>
</evidence>
<dbReference type="InterPro" id="IPR020843">
    <property type="entry name" value="ER"/>
</dbReference>
<evidence type="ECO:0000313" key="4">
    <source>
        <dbReference type="EMBL" id="RCW66696.1"/>
    </source>
</evidence>
<reference evidence="4 5" key="1">
    <citation type="submission" date="2018-07" db="EMBL/GenBank/DDBJ databases">
        <title>Genomic Encyclopedia of Type Strains, Phase IV (KMG-IV): sequencing the most valuable type-strain genomes for metagenomic binning, comparative biology and taxonomic classification.</title>
        <authorList>
            <person name="Goeker M."/>
        </authorList>
    </citation>
    <scope>NUCLEOTIDE SEQUENCE [LARGE SCALE GENOMIC DNA]</scope>
    <source>
        <strain evidence="4 5">DSM 21634</strain>
    </source>
</reference>
<evidence type="ECO:0000256" key="1">
    <source>
        <dbReference type="ARBA" id="ARBA00022857"/>
    </source>
</evidence>
<dbReference type="GO" id="GO:0070402">
    <property type="term" value="F:NADPH binding"/>
    <property type="evidence" value="ECO:0007669"/>
    <property type="project" value="TreeGrafter"/>
</dbReference>
<dbReference type="AlphaFoldDB" id="A0A368XHN9"/>
<feature type="domain" description="Enoyl reductase (ER)" evidence="3">
    <location>
        <begin position="27"/>
        <end position="340"/>
    </location>
</feature>
<dbReference type="InterPro" id="IPR013154">
    <property type="entry name" value="ADH-like_N"/>
</dbReference>
<keyword evidence="1" id="KW-0521">NADP</keyword>
<accession>A0A368XHN9</accession>
<name>A0A368XHN9_9BURK</name>
<organism evidence="4 5">
    <name type="scientific">Pseudorhodoferax soli</name>
    <dbReference type="NCBI Taxonomy" id="545864"/>
    <lineage>
        <taxon>Bacteria</taxon>
        <taxon>Pseudomonadati</taxon>
        <taxon>Pseudomonadota</taxon>
        <taxon>Betaproteobacteria</taxon>
        <taxon>Burkholderiales</taxon>
        <taxon>Comamonadaceae</taxon>
    </lineage>
</organism>
<dbReference type="InterPro" id="IPR036291">
    <property type="entry name" value="NAD(P)-bd_dom_sf"/>
</dbReference>
<dbReference type="Gene3D" id="3.40.50.720">
    <property type="entry name" value="NAD(P)-binding Rossmann-like Domain"/>
    <property type="match status" value="1"/>
</dbReference>
<dbReference type="Proteomes" id="UP000252884">
    <property type="component" value="Unassembled WGS sequence"/>
</dbReference>
<dbReference type="PANTHER" id="PTHR48106">
    <property type="entry name" value="QUINONE OXIDOREDUCTASE PIG3-RELATED"/>
    <property type="match status" value="1"/>
</dbReference>
<dbReference type="GO" id="GO:0016651">
    <property type="term" value="F:oxidoreductase activity, acting on NAD(P)H"/>
    <property type="evidence" value="ECO:0007669"/>
    <property type="project" value="TreeGrafter"/>
</dbReference>
<evidence type="ECO:0000259" key="3">
    <source>
        <dbReference type="SMART" id="SM00829"/>
    </source>
</evidence>
<dbReference type="Pfam" id="PF00107">
    <property type="entry name" value="ADH_zinc_N"/>
    <property type="match status" value="1"/>
</dbReference>
<dbReference type="InterPro" id="IPR011032">
    <property type="entry name" value="GroES-like_sf"/>
</dbReference>
<dbReference type="SMART" id="SM00829">
    <property type="entry name" value="PKS_ER"/>
    <property type="match status" value="1"/>
</dbReference>
<dbReference type="CDD" id="cd05276">
    <property type="entry name" value="p53_inducible_oxidoreductase"/>
    <property type="match status" value="1"/>
</dbReference>
<evidence type="ECO:0000256" key="2">
    <source>
        <dbReference type="ARBA" id="ARBA00023002"/>
    </source>
</evidence>
<dbReference type="SUPFAM" id="SSF50129">
    <property type="entry name" value="GroES-like"/>
    <property type="match status" value="1"/>
</dbReference>
<sequence length="342" mass="35648">MSAVTAMTAANEALPASMQAIVAREPGDASVLVLAERPVPAPGPGEVLLRVLAAGINRPDIMQRQGIAKPAPGVTDVLGLEVCGEVVACGPGVDRAVLGQRRMALVPGGGYAPWCVATLAHAFAVPARLSDAEASALPEGLFTVWHNLFELGRLAMGETVLIHGAAGGIGTLAVQMAHAAGCTVIATASDPARFAELQALGADLAVCWPTTDFVQACLDFTGGRGVDVVLDIVGGDYVRRNLQAMAFGGRHVSLSFMQGSAVTVELLTLMQRQLSLHASTMRPQTHAEKARMAEALTRHVLPLLMRGRIAPRLHASLPLAQAAQAHRLLESGQVFGKLVLVP</sequence>
<dbReference type="PANTHER" id="PTHR48106:SF8">
    <property type="entry name" value="OS02G0805600 PROTEIN"/>
    <property type="match status" value="1"/>
</dbReference>
<gene>
    <name evidence="4" type="ORF">DES41_11060</name>
</gene>
<comment type="caution">
    <text evidence="4">The sequence shown here is derived from an EMBL/GenBank/DDBJ whole genome shotgun (WGS) entry which is preliminary data.</text>
</comment>